<dbReference type="Proteomes" id="UP000061569">
    <property type="component" value="Chromosome"/>
</dbReference>
<name>A0A0S2DQQ1_LYSEN</name>
<evidence type="ECO:0000313" key="2">
    <source>
        <dbReference type="Proteomes" id="UP000061569"/>
    </source>
</evidence>
<reference evidence="1 2" key="1">
    <citation type="submission" date="2015-11" db="EMBL/GenBank/DDBJ databases">
        <title>Genome sequences of Lysobacter enzymogenes strain C3 and Lysobacter antibioticus ATCC 29479.</title>
        <authorList>
            <person name="Kobayashi D.Y."/>
        </authorList>
    </citation>
    <scope>NUCLEOTIDE SEQUENCE [LARGE SCALE GENOMIC DNA]</scope>
    <source>
        <strain evidence="1 2">C3</strain>
    </source>
</reference>
<dbReference type="EMBL" id="CP013140">
    <property type="protein sequence ID" value="ALN60878.1"/>
    <property type="molecule type" value="Genomic_DNA"/>
</dbReference>
<gene>
    <name evidence="1" type="ORF">GLE_5537</name>
</gene>
<dbReference type="AlphaFoldDB" id="A0A0S2DQQ1"/>
<accession>A0A0S2DQQ1</accession>
<protein>
    <submittedName>
        <fullName evidence="1">Uncharacterized protein</fullName>
    </submittedName>
</protein>
<sequence length="50" mass="5729">MTGALIYWISLRAVANTSKHREDPESVRAKLLAVQERIEGRKKAQVLHEQ</sequence>
<proteinExistence type="predicted"/>
<evidence type="ECO:0000313" key="1">
    <source>
        <dbReference type="EMBL" id="ALN60878.1"/>
    </source>
</evidence>
<organism evidence="1 2">
    <name type="scientific">Lysobacter enzymogenes</name>
    <dbReference type="NCBI Taxonomy" id="69"/>
    <lineage>
        <taxon>Bacteria</taxon>
        <taxon>Pseudomonadati</taxon>
        <taxon>Pseudomonadota</taxon>
        <taxon>Gammaproteobacteria</taxon>
        <taxon>Lysobacterales</taxon>
        <taxon>Lysobacteraceae</taxon>
        <taxon>Lysobacter</taxon>
    </lineage>
</organism>
<dbReference type="PATRIC" id="fig|69.6.peg.5456"/>
<dbReference type="KEGG" id="lez:GLE_5537"/>